<dbReference type="CDD" id="cd15558">
    <property type="entry name" value="PHD_Hop1p_like"/>
    <property type="match status" value="1"/>
</dbReference>
<keyword evidence="3" id="KW-0158">Chromosome</keyword>
<feature type="region of interest" description="Disordered" evidence="6">
    <location>
        <begin position="333"/>
        <end position="403"/>
    </location>
</feature>
<dbReference type="Gene3D" id="3.30.900.10">
    <property type="entry name" value="HORMA domain"/>
    <property type="match status" value="1"/>
</dbReference>
<dbReference type="GO" id="GO:0003677">
    <property type="term" value="F:DNA binding"/>
    <property type="evidence" value="ECO:0007669"/>
    <property type="project" value="UniProtKB-KW"/>
</dbReference>
<organism evidence="8 9">
    <name type="scientific">Rhizodiscina lignyota</name>
    <dbReference type="NCBI Taxonomy" id="1504668"/>
    <lineage>
        <taxon>Eukaryota</taxon>
        <taxon>Fungi</taxon>
        <taxon>Dikarya</taxon>
        <taxon>Ascomycota</taxon>
        <taxon>Pezizomycotina</taxon>
        <taxon>Dothideomycetes</taxon>
        <taxon>Pleosporomycetidae</taxon>
        <taxon>Aulographales</taxon>
        <taxon>Rhizodiscinaceae</taxon>
        <taxon>Rhizodiscina</taxon>
    </lineage>
</organism>
<feature type="domain" description="HORMA" evidence="7">
    <location>
        <begin position="29"/>
        <end position="268"/>
    </location>
</feature>
<evidence type="ECO:0000256" key="2">
    <source>
        <dbReference type="ARBA" id="ARBA00004286"/>
    </source>
</evidence>
<dbReference type="GO" id="GO:0005694">
    <property type="term" value="C:chromosome"/>
    <property type="evidence" value="ECO:0007669"/>
    <property type="project" value="UniProtKB-SubCell"/>
</dbReference>
<gene>
    <name evidence="8" type="ORF">NA57DRAFT_70019</name>
</gene>
<feature type="region of interest" description="Disordered" evidence="6">
    <location>
        <begin position="307"/>
        <end position="326"/>
    </location>
</feature>
<dbReference type="Proteomes" id="UP000799772">
    <property type="component" value="Unassembled WGS sequence"/>
</dbReference>
<evidence type="ECO:0000313" key="8">
    <source>
        <dbReference type="EMBL" id="KAF2103810.1"/>
    </source>
</evidence>
<proteinExistence type="predicted"/>
<comment type="subcellular location">
    <subcellularLocation>
        <location evidence="2">Chromosome</location>
    </subcellularLocation>
    <subcellularLocation>
        <location evidence="1">Nucleus</location>
    </subcellularLocation>
</comment>
<dbReference type="InterPro" id="IPR003511">
    <property type="entry name" value="HORMA_dom"/>
</dbReference>
<name>A0A9P4MB01_9PEZI</name>
<evidence type="ECO:0000313" key="9">
    <source>
        <dbReference type="Proteomes" id="UP000799772"/>
    </source>
</evidence>
<dbReference type="InterPro" id="IPR011011">
    <property type="entry name" value="Znf_FYVE_PHD"/>
</dbReference>
<evidence type="ECO:0000256" key="3">
    <source>
        <dbReference type="ARBA" id="ARBA00022454"/>
    </source>
</evidence>
<feature type="compositionally biased region" description="Basic and acidic residues" evidence="6">
    <location>
        <begin position="353"/>
        <end position="365"/>
    </location>
</feature>
<dbReference type="SUPFAM" id="SSF56019">
    <property type="entry name" value="The spindle assembly checkpoint protein mad2"/>
    <property type="match status" value="1"/>
</dbReference>
<comment type="caution">
    <text evidence="8">The sequence shown here is derived from an EMBL/GenBank/DDBJ whole genome shotgun (WGS) entry which is preliminary data.</text>
</comment>
<dbReference type="PROSITE" id="PS50815">
    <property type="entry name" value="HORMA"/>
    <property type="match status" value="1"/>
</dbReference>
<evidence type="ECO:0000256" key="5">
    <source>
        <dbReference type="ARBA" id="ARBA00023254"/>
    </source>
</evidence>
<dbReference type="Pfam" id="PF20826">
    <property type="entry name" value="PHD_5"/>
    <property type="match status" value="1"/>
</dbReference>
<dbReference type="EMBL" id="ML978121">
    <property type="protein sequence ID" value="KAF2103810.1"/>
    <property type="molecule type" value="Genomic_DNA"/>
</dbReference>
<dbReference type="AlphaFoldDB" id="A0A9P4MB01"/>
<reference evidence="8" key="1">
    <citation type="journal article" date="2020" name="Stud. Mycol.">
        <title>101 Dothideomycetes genomes: a test case for predicting lifestyles and emergence of pathogens.</title>
        <authorList>
            <person name="Haridas S."/>
            <person name="Albert R."/>
            <person name="Binder M."/>
            <person name="Bloem J."/>
            <person name="Labutti K."/>
            <person name="Salamov A."/>
            <person name="Andreopoulos B."/>
            <person name="Baker S."/>
            <person name="Barry K."/>
            <person name="Bills G."/>
            <person name="Bluhm B."/>
            <person name="Cannon C."/>
            <person name="Castanera R."/>
            <person name="Culley D."/>
            <person name="Daum C."/>
            <person name="Ezra D."/>
            <person name="Gonzalez J."/>
            <person name="Henrissat B."/>
            <person name="Kuo A."/>
            <person name="Liang C."/>
            <person name="Lipzen A."/>
            <person name="Lutzoni F."/>
            <person name="Magnuson J."/>
            <person name="Mondo S."/>
            <person name="Nolan M."/>
            <person name="Ohm R."/>
            <person name="Pangilinan J."/>
            <person name="Park H.-J."/>
            <person name="Ramirez L."/>
            <person name="Alfaro M."/>
            <person name="Sun H."/>
            <person name="Tritt A."/>
            <person name="Yoshinaga Y."/>
            <person name="Zwiers L.-H."/>
            <person name="Turgeon B."/>
            <person name="Goodwin S."/>
            <person name="Spatafora J."/>
            <person name="Crous P."/>
            <person name="Grigoriev I."/>
        </authorList>
    </citation>
    <scope>NUCLEOTIDE SEQUENCE</scope>
    <source>
        <strain evidence="8">CBS 133067</strain>
    </source>
</reference>
<evidence type="ECO:0000256" key="1">
    <source>
        <dbReference type="ARBA" id="ARBA00004123"/>
    </source>
</evidence>
<feature type="region of interest" description="Disordered" evidence="6">
    <location>
        <begin position="1"/>
        <end position="21"/>
    </location>
</feature>
<keyword evidence="5" id="KW-0469">Meiosis</keyword>
<feature type="compositionally biased region" description="Low complexity" evidence="6">
    <location>
        <begin position="703"/>
        <end position="715"/>
    </location>
</feature>
<accession>A0A9P4MB01</accession>
<feature type="region of interest" description="Disordered" evidence="6">
    <location>
        <begin position="672"/>
        <end position="785"/>
    </location>
</feature>
<dbReference type="Pfam" id="PF02301">
    <property type="entry name" value="HORMA"/>
    <property type="match status" value="1"/>
</dbReference>
<dbReference type="OrthoDB" id="1928087at2759"/>
<keyword evidence="4" id="KW-0539">Nucleus</keyword>
<dbReference type="GO" id="GO:0005634">
    <property type="term" value="C:nucleus"/>
    <property type="evidence" value="ECO:0007669"/>
    <property type="project" value="UniProtKB-SubCell"/>
</dbReference>
<protein>
    <submittedName>
        <fullName evidence="8">DNA-binding protein</fullName>
    </submittedName>
</protein>
<keyword evidence="9" id="KW-1185">Reference proteome</keyword>
<dbReference type="GO" id="GO:0051598">
    <property type="term" value="P:meiotic recombination checkpoint signaling"/>
    <property type="evidence" value="ECO:0007669"/>
    <property type="project" value="TreeGrafter"/>
</dbReference>
<evidence type="ECO:0000256" key="4">
    <source>
        <dbReference type="ARBA" id="ARBA00023242"/>
    </source>
</evidence>
<keyword evidence="8" id="KW-0238">DNA-binding</keyword>
<dbReference type="PANTHER" id="PTHR48225:SF7">
    <property type="entry name" value="MEIOSIS-SPECIFIC PROTEIN HOP1"/>
    <property type="match status" value="1"/>
</dbReference>
<feature type="compositionally biased region" description="Polar residues" evidence="6">
    <location>
        <begin position="678"/>
        <end position="695"/>
    </location>
</feature>
<dbReference type="Gene3D" id="3.30.40.10">
    <property type="entry name" value="Zinc/RING finger domain, C3HC4 (zinc finger)"/>
    <property type="match status" value="1"/>
</dbReference>
<sequence>MQATKVRPKTATTAATAASTSNAQEVTLLQSTEVVQTLLHSSISCLSYLRDLFPDNCFDEIHYGMVHPISYRDFAEAKHNMRTEDIENGSQSSHQSRRGTRTRLQILRRGKHAGAEQLLDWLEEGVFEALQKQRLRALQMNIFTDKSRPTNVLESYTFSFTYAEAALSGMTFKSSQGEAVTVKHVKHALHDFMRQMSVLCGTLPVLPDRRFLSLNLFYTDNCPSDYQPPFFTESTEHTLKFPEGDGWRLQTVTPGSMNSGHHATSLIISFLSQDNKGQTPSAGAEKDQIPADLTYSLEKLAASDINREFSSNPHSNGVRPSAAQEANYRAATPVDIPPEQLFTESTPTPGAKDTGRRGIKKDEQSKSANEISDFEDVSAFIDRGEDSNEDGTTLLPPPPDAARSTENIIVENSQVSTQTRQDVQTQKQLRDMLNSVGKDNSLEETQVVAAETTESQHDVSLFGAMTQIRFSQAKVAELDVLRKRLTIGDQPLEGISSSIMDVEQEYPVKCQCGFNEDDGDMICCDFCNNWQHACCYGYLSPKDPRIPDTHACYECLLGTKEGVLLKELQELALLRCAAYALKHDGGMNTAREFKDILHCDLQTANEVLKHFKQKDFLKETPGSRSRGFAQSGKPKWTFVSSGSDYERMMREYFDPSLKIAHHLALAQLPTQAGPVSKQVPTEQAGSRLDSTSNDIQGDPLPLPLSLRSRSRQQQSIANPPTLPPPAVTRRSTHSTITTTRMPKGKSAPLEVSQPTTPGKAGKRARSDEQISARTPKNSRKRLKMSKVVGAVDVSYLSPSQASTQNEL</sequence>
<evidence type="ECO:0000256" key="6">
    <source>
        <dbReference type="SAM" id="MobiDB-lite"/>
    </source>
</evidence>
<dbReference type="InterPro" id="IPR013083">
    <property type="entry name" value="Znf_RING/FYVE/PHD"/>
</dbReference>
<dbReference type="InterPro" id="IPR036570">
    <property type="entry name" value="HORMA_dom_sf"/>
</dbReference>
<dbReference type="PANTHER" id="PTHR48225">
    <property type="entry name" value="HORMA DOMAIN-CONTAINING PROTEIN 1"/>
    <property type="match status" value="1"/>
</dbReference>
<dbReference type="SUPFAM" id="SSF57903">
    <property type="entry name" value="FYVE/PHD zinc finger"/>
    <property type="match status" value="1"/>
</dbReference>
<evidence type="ECO:0000259" key="7">
    <source>
        <dbReference type="PROSITE" id="PS50815"/>
    </source>
</evidence>
<dbReference type="GO" id="GO:0007130">
    <property type="term" value="P:synaptonemal complex assembly"/>
    <property type="evidence" value="ECO:0007669"/>
    <property type="project" value="TreeGrafter"/>
</dbReference>
<dbReference type="InterPro" id="IPR051294">
    <property type="entry name" value="HORMA_MeioticProgression"/>
</dbReference>
<feature type="compositionally biased region" description="Low complexity" evidence="6">
    <location>
        <begin position="10"/>
        <end position="21"/>
    </location>
</feature>